<evidence type="ECO:0000256" key="5">
    <source>
        <dbReference type="ARBA" id="ARBA00022737"/>
    </source>
</evidence>
<dbReference type="InterPro" id="IPR016093">
    <property type="entry name" value="MIR_motif"/>
</dbReference>
<evidence type="ECO:0000313" key="16">
    <source>
        <dbReference type="EMBL" id="ELT91343.1"/>
    </source>
</evidence>
<evidence type="ECO:0000256" key="8">
    <source>
        <dbReference type="ARBA" id="ARBA00023065"/>
    </source>
</evidence>
<dbReference type="EnsemblMetazoa" id="CapteT201920">
    <property type="protein sequence ID" value="CapteP201920"/>
    <property type="gene ID" value="CapteG201920"/>
</dbReference>
<comment type="domain">
    <text evidence="13">The receptor contains a calcium channel in its C-terminal extremity. Its large N-terminal cytoplasmic region has the ligand-binding site in the N-terminus and modulatory sites in the middle portion immediately upstream of the channel region.</text>
</comment>
<evidence type="ECO:0000256" key="14">
    <source>
        <dbReference type="SAM" id="MobiDB-lite"/>
    </source>
</evidence>
<dbReference type="InterPro" id="IPR013662">
    <property type="entry name" value="RIH_assoc-dom"/>
</dbReference>
<sequence length="2238" mass="258178">MQTSVSEFLCVGDHVSLFCEETEGYIFNWQTRPFQQIYDLSDIRDHDNWKASDVYAPRIVRTSSAHNNLFIYQWQDREKPTNVPNPQALQFQVCIQNRYKLNKKHRKLLPANPETETDVSLETKTIRAQAKLAAVAENEDNISEQRRQHGKRVRYGEVIQLKHVFTSKYIHISTTQTSRRDKNNMLVHLQEYNSKHAQVKILPRYKVKSEGEFVQIFDQIIFESVKSPGQFFHASAAWKIDHFTIGFATRLCLHAKGLFGLFSCSSELNLGIQPAGFTVVKNYRPAEPHGTLTKQKSVRIRVRKQMHICQMVICHKITFFNEQKGGSVIRLFHKELEAYVVAEGLFDEQICEDGETIRWEQQVRFRHMTTRQYLCISPDRRVTLTPDLKDPRTVFRLHPVIKEADEIHIESYARIEHVITGYWLHALRDEEYVRRQIREAQEESGDSMKSLRWDGAFLRKISASGEKMYHDAYTIQLVEPEHLKNFNFVAGMVPFLLNLILDALQELKDFMIIKGVATKERQKLMRNLRVIDLLVRLLQTQLQGAIDLTHLTRVFKGAYDVLYTYMIGNSRKNALYFAKYIEFFQTQITVTVGDIGLNVAQMIVELIRDNRKIVDRVTQDQIEMFVSLLRQNRVSTSIHNYRYLDLLNVLCVCDGVAIPDNQTYITEHWLRRDTSGMRFLTERGQNVNGQPNIIYVSMDNGTTWSPLHEFVDRENNLTYSDEDVKFFEHQLDLFGKISYGRNDFSIFVITRELGILTWDEAFLSMRSSLLPDSLRAKYCELIIGLFIDVGTNYSVLDHTNLSFVYEDVLSPGPNSDGEFIRQGVHLENQMGLELIGESLDVRAVIKKLPAMDNWISQDGIKRPLPALENWLSPEGIIKDLVTLFPVIRDWIAEFLEDNKDMTLDMKGRNMLIEQVLRLFHFLVKFGYYSSDDIKSLLKPLLNLLNGKLDKPFPPDSDKGGFTKDSVKLVNMYRLKQRYEPSAETKAIVNAKYQAMSVLDLLLTFQFNTRLESFIAKFKTAETSTVAKKTKLHSVLSPLLNDDFDAFDQTKKALNQQKKGLKELRAMFDATAYFDSDQITSILMVLITTDSCHVHREIARTMPILRRFSKAKLNDDQVKTMGAVLDRYTEFCHLPKEENERHPMNQSILINHEVLALVFDILSSEIDAKLMEQYRGLEEILKKSLKLLKALAMGNDVVQMRMFERLDELLRIKVVESDIAIALKEPSLLQTFIGNQLTCLKILPSQIQAIVDLAAEHQEKAPEFLDLLNVIVKVEGLGLTLKRNQAYVMKYIMQDYNKLAYVLDQPRELKERILTMQSGKDHLKYLINLIDLLATCAEGENRFIESMCQTIMSVEELMWVINHPEIDNNLKKPFLRYFLWVYMKTAGSAVESGAGDLPHDAQLWRFMKQAAKDACELTEFISRNQETASNLLKKPPAKTHTHPAGMSSIVHVMHLANRVRFQAFYTKFYIPDKDLYPQEVENTDKLSRALVGFCEAAIPLLMNPAHLKTVISCITAIIPSSTVPNSVMEGLIEQLRNSNRLRESRHQVTKGHKEYYQGELELNAKLRIFAVNCSLLYGGHNTVQAQLKTKSKRTYTEIGGDEELPLGEEFQEHLRRFIKPGEKKVKKRIELCLKLVNQLGISSLMYRKLTLTEAARIEQEELDIRCLQLLRATIHNEERKLPEDWEEHPSEHRKQMKMIKELQIELNEMGAVIKALPHLARPSDRIAKEVLAFVCIMLFNANNDVQSSLLYYFLHTREESFFAAIRERMHLSALAIKERRSLAAQQRARAKEVVAQSKSMHSTMAIGKKALQRKVSLSTLQSKAARRRDDQKKGKSTKQKPPKETKVNGYANERCKDSQTLINNEQFEMDTIDLANETSVEPASGTTGVMGEEEMEEIDQKDDGYIELVLRVLARMCDGQHRGLQDYLREQPDNMKSFNIVAETAQFVNLVYSNVNAQNIVLATQLFETLNEFTVGNQSNRSVMLNSKVIDYINFILRAAEFSDCDQHKVLELKQSIGNIVISMVEENSPESLQVAKEVKDTLDKEAIYRCLTACYETTQPDRAKYNANPLLAEEEPKGPLNIGVTLQSARNLAKLGTQMLKSKQQDVKVDPETKEMLDEVGFTFYLILARVYDLDPKLVKTEVNITSQQMEAFNHYRKNTMSIEILKEDHLQKINFRVKNKNVLREEVKEKLIWSVDRSSPSNKIRDLMKWSKDILKDIYYQRKILSNPLATFFTKNW</sequence>
<keyword evidence="12 13" id="KW-0407">Ion channel</keyword>
<dbReference type="InterPro" id="IPR000699">
    <property type="entry name" value="RIH_dom"/>
</dbReference>
<keyword evidence="7" id="KW-1133">Transmembrane helix</keyword>
<evidence type="ECO:0000313" key="18">
    <source>
        <dbReference type="Proteomes" id="UP000014760"/>
    </source>
</evidence>
<dbReference type="OrthoDB" id="300855at2759"/>
<organism evidence="16">
    <name type="scientific">Capitella teleta</name>
    <name type="common">Polychaete worm</name>
    <dbReference type="NCBI Taxonomy" id="283909"/>
    <lineage>
        <taxon>Eukaryota</taxon>
        <taxon>Metazoa</taxon>
        <taxon>Spiralia</taxon>
        <taxon>Lophotrochozoa</taxon>
        <taxon>Annelida</taxon>
        <taxon>Polychaeta</taxon>
        <taxon>Sedentaria</taxon>
        <taxon>Scolecida</taxon>
        <taxon>Capitellidae</taxon>
        <taxon>Capitella</taxon>
    </lineage>
</organism>
<reference evidence="17" key="3">
    <citation type="submission" date="2015-06" db="UniProtKB">
        <authorList>
            <consortium name="EnsemblMetazoa"/>
        </authorList>
    </citation>
    <scope>IDENTIFICATION</scope>
</reference>
<dbReference type="SUPFAM" id="SSF100909">
    <property type="entry name" value="IP3 receptor type 1 binding core, domain 2"/>
    <property type="match status" value="1"/>
</dbReference>
<dbReference type="PRINTS" id="PR00779">
    <property type="entry name" value="INSP3RECEPTR"/>
</dbReference>
<dbReference type="STRING" id="283909.R7TCA6"/>
<dbReference type="Gene3D" id="1.25.10.30">
    <property type="entry name" value="IP3 receptor type 1 binding core, RIH domain"/>
    <property type="match status" value="1"/>
</dbReference>
<dbReference type="EMBL" id="AMQN01002943">
    <property type="status" value="NOT_ANNOTATED_CDS"/>
    <property type="molecule type" value="Genomic_DNA"/>
</dbReference>
<evidence type="ECO:0000259" key="15">
    <source>
        <dbReference type="PROSITE" id="PS50919"/>
    </source>
</evidence>
<dbReference type="Proteomes" id="UP000014760">
    <property type="component" value="Unassembled WGS sequence"/>
</dbReference>
<dbReference type="InterPro" id="IPR000493">
    <property type="entry name" value="InsP3_rcpt"/>
</dbReference>
<dbReference type="EMBL" id="KB310543">
    <property type="protein sequence ID" value="ELT91343.1"/>
    <property type="molecule type" value="Genomic_DNA"/>
</dbReference>
<evidence type="ECO:0000256" key="6">
    <source>
        <dbReference type="ARBA" id="ARBA00022824"/>
    </source>
</evidence>
<dbReference type="PANTHER" id="PTHR13715:SF99">
    <property type="entry name" value="INOSITOL 1,4,5-TRISPHOSPHATE RECEPTOR-LIKE PROTEIN A"/>
    <property type="match status" value="1"/>
</dbReference>
<reference evidence="16 18" key="2">
    <citation type="journal article" date="2013" name="Nature">
        <title>Insights into bilaterian evolution from three spiralian genomes.</title>
        <authorList>
            <person name="Simakov O."/>
            <person name="Marletaz F."/>
            <person name="Cho S.J."/>
            <person name="Edsinger-Gonzales E."/>
            <person name="Havlak P."/>
            <person name="Hellsten U."/>
            <person name="Kuo D.H."/>
            <person name="Larsson T."/>
            <person name="Lv J."/>
            <person name="Arendt D."/>
            <person name="Savage R."/>
            <person name="Osoegawa K."/>
            <person name="de Jong P."/>
            <person name="Grimwood J."/>
            <person name="Chapman J.A."/>
            <person name="Shapiro H."/>
            <person name="Aerts A."/>
            <person name="Otillar R.P."/>
            <person name="Terry A.Y."/>
            <person name="Boore J.L."/>
            <person name="Grigoriev I.V."/>
            <person name="Lindberg D.R."/>
            <person name="Seaver E.C."/>
            <person name="Weisblat D.A."/>
            <person name="Putnam N.H."/>
            <person name="Rokhsar D.S."/>
        </authorList>
    </citation>
    <scope>NUCLEOTIDE SEQUENCE</scope>
    <source>
        <strain evidence="16 18">I ESC-2004</strain>
    </source>
</reference>
<dbReference type="GO" id="GO:0005220">
    <property type="term" value="F:inositol 1,4,5-trisphosphate-gated calcium channel activity"/>
    <property type="evidence" value="ECO:0007669"/>
    <property type="project" value="UniProtKB-UniRule"/>
</dbReference>
<keyword evidence="5" id="KW-0677">Repeat</keyword>
<dbReference type="GO" id="GO:0005789">
    <property type="term" value="C:endoplasmic reticulum membrane"/>
    <property type="evidence" value="ECO:0007669"/>
    <property type="project" value="UniProtKB-SubCell"/>
</dbReference>
<keyword evidence="13" id="KW-0109">Calcium transport</keyword>
<keyword evidence="13" id="KW-0107">Calcium channel</keyword>
<comment type="function">
    <text evidence="13">Receptor for inositol 1,4,5-trisphosphate, a second messenger that mediates the release of intracellular calcium.</text>
</comment>
<dbReference type="SUPFAM" id="SSF82109">
    <property type="entry name" value="MIR domain"/>
    <property type="match status" value="2"/>
</dbReference>
<keyword evidence="8 13" id="KW-0406">Ion transport</keyword>
<accession>R7TCA6</accession>
<dbReference type="Pfam" id="PF08709">
    <property type="entry name" value="Ins145_P3_rec"/>
    <property type="match status" value="1"/>
</dbReference>
<keyword evidence="9 13" id="KW-0472">Membrane</keyword>
<name>R7TCA6_CAPTE</name>
<keyword evidence="11 13" id="KW-1071">Ligand-gated ion channel</keyword>
<keyword evidence="3 13" id="KW-0813">Transport</keyword>
<dbReference type="Pfam" id="PF01365">
    <property type="entry name" value="RYDR_ITPR"/>
    <property type="match status" value="1"/>
</dbReference>
<proteinExistence type="inferred from homology"/>
<evidence type="ECO:0000313" key="17">
    <source>
        <dbReference type="EnsemblMetazoa" id="CapteP201920"/>
    </source>
</evidence>
<dbReference type="PANTHER" id="PTHR13715">
    <property type="entry name" value="RYANODINE RECEPTOR AND IP3 RECEPTOR"/>
    <property type="match status" value="1"/>
</dbReference>
<dbReference type="InterPro" id="IPR014821">
    <property type="entry name" value="Ins145_P3_rcpt"/>
</dbReference>
<evidence type="ECO:0000256" key="4">
    <source>
        <dbReference type="ARBA" id="ARBA00022692"/>
    </source>
</evidence>
<evidence type="ECO:0000256" key="13">
    <source>
        <dbReference type="RuleBase" id="RU368044"/>
    </source>
</evidence>
<comment type="similarity">
    <text evidence="2 13">Belongs to the InsP3 receptor family.</text>
</comment>
<evidence type="ECO:0000256" key="9">
    <source>
        <dbReference type="ARBA" id="ARBA00023136"/>
    </source>
</evidence>
<feature type="region of interest" description="Disordered" evidence="14">
    <location>
        <begin position="1813"/>
        <end position="1851"/>
    </location>
</feature>
<keyword evidence="18" id="KW-1185">Reference proteome</keyword>
<dbReference type="InterPro" id="IPR035910">
    <property type="entry name" value="RyR/IP3R_RIH_dom_sf"/>
</dbReference>
<dbReference type="InterPro" id="IPR015925">
    <property type="entry name" value="Ryanodine_IP3_receptor"/>
</dbReference>
<evidence type="ECO:0000256" key="11">
    <source>
        <dbReference type="ARBA" id="ARBA00023286"/>
    </source>
</evidence>
<keyword evidence="4" id="KW-0812">Transmembrane</keyword>
<evidence type="ECO:0000256" key="10">
    <source>
        <dbReference type="ARBA" id="ARBA00023170"/>
    </source>
</evidence>
<keyword evidence="6 13" id="KW-0256">Endoplasmic reticulum</keyword>
<dbReference type="CDD" id="cd23280">
    <property type="entry name" value="beta-trefoil_MIR_itr-1-like"/>
    <property type="match status" value="1"/>
</dbReference>
<dbReference type="Gene3D" id="2.80.10.50">
    <property type="match status" value="2"/>
</dbReference>
<dbReference type="SMART" id="SM00472">
    <property type="entry name" value="MIR"/>
    <property type="match status" value="2"/>
</dbReference>
<gene>
    <name evidence="16" type="ORF">CAPTEDRAFT_201920</name>
</gene>
<dbReference type="GO" id="GO:0070679">
    <property type="term" value="F:inositol 1,4,5 trisphosphate binding"/>
    <property type="evidence" value="ECO:0007669"/>
    <property type="project" value="UniProtKB-UniRule"/>
</dbReference>
<dbReference type="GO" id="GO:0051209">
    <property type="term" value="P:release of sequestered calcium ion into cytosol"/>
    <property type="evidence" value="ECO:0007669"/>
    <property type="project" value="UniProtKB-UniRule"/>
</dbReference>
<dbReference type="InterPro" id="IPR036300">
    <property type="entry name" value="MIR_dom_sf"/>
</dbReference>
<comment type="subunit">
    <text evidence="13">Homotetramer.</text>
</comment>
<keyword evidence="10 13" id="KW-0675">Receptor</keyword>
<comment type="subcellular location">
    <subcellularLocation>
        <location evidence="1 13">Endoplasmic reticulum membrane</location>
        <topology evidence="1 13">Multi-pass membrane protein</topology>
    </subcellularLocation>
</comment>
<feature type="domain" description="MIR" evidence="15">
    <location>
        <begin position="150"/>
        <end position="204"/>
    </location>
</feature>
<dbReference type="EMBL" id="AMQN01002944">
    <property type="status" value="NOT_ANNOTATED_CDS"/>
    <property type="molecule type" value="Genomic_DNA"/>
</dbReference>
<dbReference type="Pfam" id="PF08454">
    <property type="entry name" value="RIH_assoc"/>
    <property type="match status" value="1"/>
</dbReference>
<reference evidence="18" key="1">
    <citation type="submission" date="2012-12" db="EMBL/GenBank/DDBJ databases">
        <authorList>
            <person name="Hellsten U."/>
            <person name="Grimwood J."/>
            <person name="Chapman J.A."/>
            <person name="Shapiro H."/>
            <person name="Aerts A."/>
            <person name="Otillar R.P."/>
            <person name="Terry A.Y."/>
            <person name="Boore J.L."/>
            <person name="Simakov O."/>
            <person name="Marletaz F."/>
            <person name="Cho S.-J."/>
            <person name="Edsinger-Gonzales E."/>
            <person name="Havlak P."/>
            <person name="Kuo D.-H."/>
            <person name="Larsson T."/>
            <person name="Lv J."/>
            <person name="Arendt D."/>
            <person name="Savage R."/>
            <person name="Osoegawa K."/>
            <person name="de Jong P."/>
            <person name="Lindberg D.R."/>
            <person name="Seaver E.C."/>
            <person name="Weisblat D.A."/>
            <person name="Putnam N.H."/>
            <person name="Grigoriev I.V."/>
            <person name="Rokhsar D.S."/>
        </authorList>
    </citation>
    <scope>NUCLEOTIDE SEQUENCE</scope>
    <source>
        <strain evidence="18">I ESC-2004</strain>
    </source>
</reference>
<dbReference type="HOGENOM" id="CLU_001255_0_0_1"/>
<evidence type="ECO:0000256" key="7">
    <source>
        <dbReference type="ARBA" id="ARBA00022989"/>
    </source>
</evidence>
<dbReference type="PROSITE" id="PS50919">
    <property type="entry name" value="MIR"/>
    <property type="match status" value="1"/>
</dbReference>
<evidence type="ECO:0000256" key="3">
    <source>
        <dbReference type="ARBA" id="ARBA00022448"/>
    </source>
</evidence>
<evidence type="ECO:0000256" key="2">
    <source>
        <dbReference type="ARBA" id="ARBA00009453"/>
    </source>
</evidence>
<evidence type="ECO:0000256" key="1">
    <source>
        <dbReference type="ARBA" id="ARBA00004477"/>
    </source>
</evidence>
<evidence type="ECO:0000256" key="12">
    <source>
        <dbReference type="ARBA" id="ARBA00023303"/>
    </source>
</evidence>
<keyword evidence="13" id="KW-0106">Calcium</keyword>
<dbReference type="OMA" id="GKCKQMH"/>
<dbReference type="Pfam" id="PF02815">
    <property type="entry name" value="MIR"/>
    <property type="match status" value="1"/>
</dbReference>
<protein>
    <recommendedName>
        <fullName evidence="13">Inositol 1,4,5-trisphosphate receptor</fullName>
    </recommendedName>
</protein>